<keyword evidence="4" id="KW-1185">Reference proteome</keyword>
<dbReference type="EMBL" id="KQ767803">
    <property type="protein sequence ID" value="OAD53301.1"/>
    <property type="molecule type" value="Genomic_DNA"/>
</dbReference>
<proteinExistence type="predicted"/>
<feature type="region of interest" description="Disordered" evidence="1">
    <location>
        <begin position="52"/>
        <end position="131"/>
    </location>
</feature>
<feature type="domain" description="PPIase cyclophilin-type" evidence="2">
    <location>
        <begin position="1"/>
        <end position="62"/>
    </location>
</feature>
<feature type="compositionally biased region" description="Basic and acidic residues" evidence="1">
    <location>
        <begin position="83"/>
        <end position="131"/>
    </location>
</feature>
<dbReference type="PROSITE" id="PS50072">
    <property type="entry name" value="CSA_PPIASE_2"/>
    <property type="match status" value="1"/>
</dbReference>
<feature type="compositionally biased region" description="Basic and acidic residues" evidence="1">
    <location>
        <begin position="52"/>
        <end position="61"/>
    </location>
</feature>
<dbReference type="SUPFAM" id="SSF50891">
    <property type="entry name" value="Cyclophilin-like"/>
    <property type="match status" value="1"/>
</dbReference>
<dbReference type="Pfam" id="PF00160">
    <property type="entry name" value="Pro_isomerase"/>
    <property type="match status" value="1"/>
</dbReference>
<dbReference type="AlphaFoldDB" id="A0A310S9T2"/>
<evidence type="ECO:0000313" key="3">
    <source>
        <dbReference type="EMBL" id="OAD53301.1"/>
    </source>
</evidence>
<dbReference type="InterPro" id="IPR029000">
    <property type="entry name" value="Cyclophilin-like_dom_sf"/>
</dbReference>
<accession>A0A310S9T2</accession>
<organism evidence="3 4">
    <name type="scientific">Eufriesea mexicana</name>
    <dbReference type="NCBI Taxonomy" id="516756"/>
    <lineage>
        <taxon>Eukaryota</taxon>
        <taxon>Metazoa</taxon>
        <taxon>Ecdysozoa</taxon>
        <taxon>Arthropoda</taxon>
        <taxon>Hexapoda</taxon>
        <taxon>Insecta</taxon>
        <taxon>Pterygota</taxon>
        <taxon>Neoptera</taxon>
        <taxon>Endopterygota</taxon>
        <taxon>Hymenoptera</taxon>
        <taxon>Apocrita</taxon>
        <taxon>Aculeata</taxon>
        <taxon>Apoidea</taxon>
        <taxon>Anthophila</taxon>
        <taxon>Apidae</taxon>
        <taxon>Eufriesea</taxon>
    </lineage>
</organism>
<evidence type="ECO:0000256" key="1">
    <source>
        <dbReference type="SAM" id="MobiDB-lite"/>
    </source>
</evidence>
<dbReference type="GO" id="GO:0003755">
    <property type="term" value="F:peptidyl-prolyl cis-trans isomerase activity"/>
    <property type="evidence" value="ECO:0007669"/>
    <property type="project" value="InterPro"/>
</dbReference>
<sequence>MTNAGKDDNTSQFLFTFGSTSKLQNKHTIFGKIIGETLYNMLKLEEALVDEGKSAHDHLNDPKLSSQPAVEPYGLANKKRKEGRSSDWESNDEIKSQEELEIMKKENEGNEGKDKKYIERYKKGTEESTEL</sequence>
<protein>
    <submittedName>
        <fullName evidence="3">Peptidyl-prolyl cis-trans isomerase CWC27 like protein</fullName>
    </submittedName>
</protein>
<reference evidence="3 4" key="1">
    <citation type="submission" date="2015-07" db="EMBL/GenBank/DDBJ databases">
        <title>The genome of Eufriesea mexicana.</title>
        <authorList>
            <person name="Pan H."/>
            <person name="Kapheim K."/>
        </authorList>
    </citation>
    <scope>NUCLEOTIDE SEQUENCE [LARGE SCALE GENOMIC DNA]</scope>
    <source>
        <strain evidence="3">0111107269</strain>
        <tissue evidence="3">Whole body</tissue>
    </source>
</reference>
<dbReference type="InterPro" id="IPR002130">
    <property type="entry name" value="Cyclophilin-type_PPIase_dom"/>
</dbReference>
<keyword evidence="3" id="KW-0413">Isomerase</keyword>
<dbReference type="Proteomes" id="UP000250275">
    <property type="component" value="Unassembled WGS sequence"/>
</dbReference>
<name>A0A310S9T2_9HYME</name>
<evidence type="ECO:0000259" key="2">
    <source>
        <dbReference type="PROSITE" id="PS50072"/>
    </source>
</evidence>
<gene>
    <name evidence="3" type="ORF">WN48_10494</name>
</gene>
<evidence type="ECO:0000313" key="4">
    <source>
        <dbReference type="Proteomes" id="UP000250275"/>
    </source>
</evidence>
<dbReference type="Gene3D" id="2.40.100.10">
    <property type="entry name" value="Cyclophilin-like"/>
    <property type="match status" value="1"/>
</dbReference>